<dbReference type="GO" id="GO:0003676">
    <property type="term" value="F:nucleic acid binding"/>
    <property type="evidence" value="ECO:0007669"/>
    <property type="project" value="InterPro"/>
</dbReference>
<accession>A0A8J5HVC6</accession>
<keyword evidence="1" id="KW-0863">Zinc-finger</keyword>
<sequence>MWDYLQCIYHQDNTARQFQLELEIGNFSQGNLPIAQHYSEFLNLWSEYSVLIYSKVPKEALASLQAIHEDSRCDQFLMKLRPELENGTQVVQGSSKEIFEVVNVAYAGQVKNQGKGQMQCYSCKEFGHIACNCAKIAGTNQSFATPEMVQQMIITAFSTLGLHGHRKIVSSPWFVDSEVSNHMTGSPD</sequence>
<dbReference type="GO" id="GO:0008270">
    <property type="term" value="F:zinc ion binding"/>
    <property type="evidence" value="ECO:0007669"/>
    <property type="project" value="UniProtKB-KW"/>
</dbReference>
<comment type="caution">
    <text evidence="3">The sequence shown here is derived from an EMBL/GenBank/DDBJ whole genome shotgun (WGS) entry which is preliminary data.</text>
</comment>
<dbReference type="PROSITE" id="PS50158">
    <property type="entry name" value="ZF_CCHC"/>
    <property type="match status" value="1"/>
</dbReference>
<dbReference type="EMBL" id="JACMSC010000001">
    <property type="protein sequence ID" value="KAG6536741.1"/>
    <property type="molecule type" value="Genomic_DNA"/>
</dbReference>
<gene>
    <name evidence="3" type="ORF">ZIOFF_001809</name>
</gene>
<dbReference type="Proteomes" id="UP000734854">
    <property type="component" value="Unassembled WGS sequence"/>
</dbReference>
<evidence type="ECO:0000313" key="3">
    <source>
        <dbReference type="EMBL" id="KAG6536741.1"/>
    </source>
</evidence>
<name>A0A8J5HVC6_ZINOF</name>
<dbReference type="InterPro" id="IPR001878">
    <property type="entry name" value="Znf_CCHC"/>
</dbReference>
<evidence type="ECO:0000256" key="1">
    <source>
        <dbReference type="PROSITE-ProRule" id="PRU00047"/>
    </source>
</evidence>
<keyword evidence="4" id="KW-1185">Reference proteome</keyword>
<protein>
    <recommendedName>
        <fullName evidence="2">CCHC-type domain-containing protein</fullName>
    </recommendedName>
</protein>
<dbReference type="SUPFAM" id="SSF57756">
    <property type="entry name" value="Retrovirus zinc finger-like domains"/>
    <property type="match status" value="1"/>
</dbReference>
<keyword evidence="1" id="KW-0862">Zinc</keyword>
<evidence type="ECO:0000259" key="2">
    <source>
        <dbReference type="PROSITE" id="PS50158"/>
    </source>
</evidence>
<feature type="domain" description="CCHC-type" evidence="2">
    <location>
        <begin position="120"/>
        <end position="133"/>
    </location>
</feature>
<reference evidence="3 4" key="1">
    <citation type="submission" date="2020-08" db="EMBL/GenBank/DDBJ databases">
        <title>Plant Genome Project.</title>
        <authorList>
            <person name="Zhang R.-G."/>
        </authorList>
    </citation>
    <scope>NUCLEOTIDE SEQUENCE [LARGE SCALE GENOMIC DNA]</scope>
    <source>
        <tissue evidence="3">Rhizome</tissue>
    </source>
</reference>
<dbReference type="AlphaFoldDB" id="A0A8J5HVC6"/>
<proteinExistence type="predicted"/>
<dbReference type="InterPro" id="IPR036875">
    <property type="entry name" value="Znf_CCHC_sf"/>
</dbReference>
<keyword evidence="1" id="KW-0479">Metal-binding</keyword>
<evidence type="ECO:0000313" key="4">
    <source>
        <dbReference type="Proteomes" id="UP000734854"/>
    </source>
</evidence>
<dbReference type="Gene3D" id="4.10.60.10">
    <property type="entry name" value="Zinc finger, CCHC-type"/>
    <property type="match status" value="1"/>
</dbReference>
<organism evidence="3 4">
    <name type="scientific">Zingiber officinale</name>
    <name type="common">Ginger</name>
    <name type="synonym">Amomum zingiber</name>
    <dbReference type="NCBI Taxonomy" id="94328"/>
    <lineage>
        <taxon>Eukaryota</taxon>
        <taxon>Viridiplantae</taxon>
        <taxon>Streptophyta</taxon>
        <taxon>Embryophyta</taxon>
        <taxon>Tracheophyta</taxon>
        <taxon>Spermatophyta</taxon>
        <taxon>Magnoliopsida</taxon>
        <taxon>Liliopsida</taxon>
        <taxon>Zingiberales</taxon>
        <taxon>Zingiberaceae</taxon>
        <taxon>Zingiber</taxon>
    </lineage>
</organism>